<dbReference type="RefSeq" id="WP_071620039.1">
    <property type="nucleotide sequence ID" value="NZ_MINN01000128.1"/>
</dbReference>
<evidence type="ECO:0000313" key="9">
    <source>
        <dbReference type="EMBL" id="OIU68611.1"/>
    </source>
</evidence>
<reference evidence="9 10" key="1">
    <citation type="submission" date="2016-09" db="EMBL/GenBank/DDBJ databases">
        <title>Bacillus aquimaris SAMM genome sequence reveals colonization and biosurfactant production capacities.</title>
        <authorList>
            <person name="Waghmode S.R."/>
            <person name="Suryavanshi M.V."/>
        </authorList>
    </citation>
    <scope>NUCLEOTIDE SEQUENCE [LARGE SCALE GENOMIC DNA]</scope>
    <source>
        <strain evidence="9 10">SAMM</strain>
    </source>
</reference>
<evidence type="ECO:0000256" key="7">
    <source>
        <dbReference type="ARBA" id="ARBA00023136"/>
    </source>
</evidence>
<name>A0A1J6WK30_9BACI</name>
<dbReference type="GO" id="GO:0016887">
    <property type="term" value="F:ATP hydrolysis activity"/>
    <property type="evidence" value="ECO:0007669"/>
    <property type="project" value="InterPro"/>
</dbReference>
<evidence type="ECO:0000256" key="6">
    <source>
        <dbReference type="ARBA" id="ARBA00022840"/>
    </source>
</evidence>
<dbReference type="SMART" id="SM00382">
    <property type="entry name" value="AAA"/>
    <property type="match status" value="1"/>
</dbReference>
<comment type="subcellular location">
    <subcellularLocation>
        <location evidence="1">Cell membrane</location>
        <topology evidence="1">Peripheral membrane protein</topology>
    </subcellularLocation>
</comment>
<evidence type="ECO:0000256" key="2">
    <source>
        <dbReference type="ARBA" id="ARBA00005417"/>
    </source>
</evidence>
<dbReference type="InterPro" id="IPR027417">
    <property type="entry name" value="P-loop_NTPase"/>
</dbReference>
<evidence type="ECO:0000256" key="1">
    <source>
        <dbReference type="ARBA" id="ARBA00004202"/>
    </source>
</evidence>
<comment type="caution">
    <text evidence="9">The sequence shown here is derived from an EMBL/GenBank/DDBJ whole genome shotgun (WGS) entry which is preliminary data.</text>
</comment>
<feature type="domain" description="ABC transporter" evidence="8">
    <location>
        <begin position="6"/>
        <end position="251"/>
    </location>
</feature>
<dbReference type="Proteomes" id="UP000182062">
    <property type="component" value="Unassembled WGS sequence"/>
</dbReference>
<dbReference type="SUPFAM" id="SSF52540">
    <property type="entry name" value="P-loop containing nucleoside triphosphate hydrolases"/>
    <property type="match status" value="1"/>
</dbReference>
<dbReference type="Pfam" id="PF00005">
    <property type="entry name" value="ABC_tran"/>
    <property type="match status" value="1"/>
</dbReference>
<evidence type="ECO:0000256" key="3">
    <source>
        <dbReference type="ARBA" id="ARBA00022448"/>
    </source>
</evidence>
<organism evidence="9 10">
    <name type="scientific">Rossellomorea aquimaris</name>
    <dbReference type="NCBI Taxonomy" id="189382"/>
    <lineage>
        <taxon>Bacteria</taxon>
        <taxon>Bacillati</taxon>
        <taxon>Bacillota</taxon>
        <taxon>Bacilli</taxon>
        <taxon>Bacillales</taxon>
        <taxon>Bacillaceae</taxon>
        <taxon>Rossellomorea</taxon>
    </lineage>
</organism>
<evidence type="ECO:0000256" key="4">
    <source>
        <dbReference type="ARBA" id="ARBA00022475"/>
    </source>
</evidence>
<dbReference type="NCBIfam" id="NF047578">
    <property type="entry name" value="opine_ATP_CntD"/>
    <property type="match status" value="1"/>
</dbReference>
<keyword evidence="3" id="KW-0813">Transport</keyword>
<evidence type="ECO:0000256" key="5">
    <source>
        <dbReference type="ARBA" id="ARBA00022741"/>
    </source>
</evidence>
<evidence type="ECO:0000259" key="8">
    <source>
        <dbReference type="PROSITE" id="PS50893"/>
    </source>
</evidence>
<accession>A0A1J6WK30</accession>
<dbReference type="GO" id="GO:0005886">
    <property type="term" value="C:plasma membrane"/>
    <property type="evidence" value="ECO:0007669"/>
    <property type="project" value="UniProtKB-SubCell"/>
</dbReference>
<dbReference type="AlphaFoldDB" id="A0A1J6WK30"/>
<dbReference type="PANTHER" id="PTHR43297:SF2">
    <property type="entry name" value="DIPEPTIDE TRANSPORT ATP-BINDING PROTEIN DPPD"/>
    <property type="match status" value="1"/>
</dbReference>
<dbReference type="NCBIfam" id="NF047576">
    <property type="entry name" value="opine_ATP_CntF"/>
    <property type="match status" value="1"/>
</dbReference>
<dbReference type="Gene3D" id="3.40.50.300">
    <property type="entry name" value="P-loop containing nucleotide triphosphate hydrolases"/>
    <property type="match status" value="1"/>
</dbReference>
<keyword evidence="4" id="KW-1003">Cell membrane</keyword>
<keyword evidence="5" id="KW-0547">Nucleotide-binding</keyword>
<dbReference type="InterPro" id="IPR003593">
    <property type="entry name" value="AAA+_ATPase"/>
</dbReference>
<dbReference type="EMBL" id="MINN01000128">
    <property type="protein sequence ID" value="OIU68611.1"/>
    <property type="molecule type" value="Genomic_DNA"/>
</dbReference>
<keyword evidence="10" id="KW-1185">Reference proteome</keyword>
<proteinExistence type="inferred from homology"/>
<evidence type="ECO:0000313" key="10">
    <source>
        <dbReference type="Proteomes" id="UP000182062"/>
    </source>
</evidence>
<dbReference type="PANTHER" id="PTHR43297">
    <property type="entry name" value="OLIGOPEPTIDE TRANSPORT ATP-BINDING PROTEIN APPD"/>
    <property type="match status" value="1"/>
</dbReference>
<dbReference type="PROSITE" id="PS50893">
    <property type="entry name" value="ABC_TRANSPORTER_2"/>
    <property type="match status" value="1"/>
</dbReference>
<dbReference type="CDD" id="cd03257">
    <property type="entry name" value="ABC_NikE_OppD_transporters"/>
    <property type="match status" value="1"/>
</dbReference>
<keyword evidence="7" id="KW-0472">Membrane</keyword>
<keyword evidence="6 9" id="KW-0067">ATP-binding</keyword>
<comment type="similarity">
    <text evidence="2">Belongs to the ABC transporter superfamily.</text>
</comment>
<dbReference type="InterPro" id="IPR050388">
    <property type="entry name" value="ABC_Ni/Peptide_Import"/>
</dbReference>
<dbReference type="InterPro" id="IPR003439">
    <property type="entry name" value="ABC_transporter-like_ATP-bd"/>
</dbReference>
<dbReference type="GO" id="GO:0005524">
    <property type="term" value="F:ATP binding"/>
    <property type="evidence" value="ECO:0007669"/>
    <property type="project" value="UniProtKB-KW"/>
</dbReference>
<sequence>MNVLEVRGLSIRDDKKDEILVKNSSFQVKQGSCLAIAGESGSGKSLTCRALMKLNQSGLSEKGTVLYKGNDIAKFSKESLRKMRGREMYMIMQNGMTAFDPSTVIGVHLKQTAGEHYGWTAAETERNLHSALERVLLKNPGEVMNQYPHQLSGGMLQRTMIALALVLEPGLIIADEPTTALDAITQYEVMNELSLLRDRIGCTMIFVSHDLGLVRKVADELLIMKDGEIVERGETETVFMEHKQEYTKFLISARQVLSDNFMKIMEVR</sequence>
<gene>
    <name evidence="9" type="ORF">BHE18_16945</name>
</gene>
<dbReference type="OrthoDB" id="9802264at2"/>
<protein>
    <submittedName>
        <fullName evidence="9">Nickel import ATP-binding protein NikD</fullName>
    </submittedName>
</protein>